<evidence type="ECO:0000256" key="1">
    <source>
        <dbReference type="ARBA" id="ARBA00022946"/>
    </source>
</evidence>
<dbReference type="Pfam" id="PF25455">
    <property type="entry name" value="Beta-barrel_CAF17_C"/>
    <property type="match status" value="1"/>
</dbReference>
<dbReference type="InterPro" id="IPR045179">
    <property type="entry name" value="YgfZ/GcvT"/>
</dbReference>
<accession>A0A7C9MJN7</accession>
<keyword evidence="1" id="KW-0809">Transit peptide</keyword>
<dbReference type="PANTHER" id="PTHR22602">
    <property type="entry name" value="TRANSFERASE CAF17, MITOCHONDRIAL-RELATED"/>
    <property type="match status" value="1"/>
</dbReference>
<dbReference type="GO" id="GO:0016226">
    <property type="term" value="P:iron-sulfur cluster assembly"/>
    <property type="evidence" value="ECO:0007669"/>
    <property type="project" value="TreeGrafter"/>
</dbReference>
<reference evidence="3 4" key="2">
    <citation type="submission" date="2020-03" db="EMBL/GenBank/DDBJ databases">
        <title>Kangsaoukella pontilimi gen. nov., sp. nov., a new member of the family Rhodobacteraceae isolated from a tidal mudflat.</title>
        <authorList>
            <person name="Kim I.S."/>
        </authorList>
    </citation>
    <scope>NUCLEOTIDE SEQUENCE [LARGE SCALE GENOMIC DNA]</scope>
    <source>
        <strain evidence="3 4">GH1-50</strain>
    </source>
</reference>
<protein>
    <submittedName>
        <fullName evidence="3">Folate-binding protein</fullName>
    </submittedName>
</protein>
<proteinExistence type="predicted"/>
<dbReference type="Gene3D" id="3.30.1360.120">
    <property type="entry name" value="Probable tRNA modification gtpase trme, domain 1"/>
    <property type="match status" value="2"/>
</dbReference>
<feature type="domain" description="CAF17 C-terminal" evidence="2">
    <location>
        <begin position="184"/>
        <end position="243"/>
    </location>
</feature>
<comment type="caution">
    <text evidence="3">The sequence shown here is derived from an EMBL/GenBank/DDBJ whole genome shotgun (WGS) entry which is preliminary data.</text>
</comment>
<evidence type="ECO:0000259" key="2">
    <source>
        <dbReference type="Pfam" id="PF25455"/>
    </source>
</evidence>
<name>A0A7C9MJN7_9RHOB</name>
<evidence type="ECO:0000313" key="3">
    <source>
        <dbReference type="EMBL" id="MXQ07915.1"/>
    </source>
</evidence>
<dbReference type="EMBL" id="WUPT01000001">
    <property type="protein sequence ID" value="MXQ07915.1"/>
    <property type="molecule type" value="Genomic_DNA"/>
</dbReference>
<dbReference type="InterPro" id="IPR027266">
    <property type="entry name" value="TrmE/GcvT-like"/>
</dbReference>
<dbReference type="PANTHER" id="PTHR22602:SF0">
    <property type="entry name" value="TRANSFERASE CAF17, MITOCHONDRIAL-RELATED"/>
    <property type="match status" value="1"/>
</dbReference>
<sequence>MTDRTVFRITGEDARDFLRGLVTNDVGRLDKGAVWAAILSPQGKYLADFFLVPEGDAILLDVATPLAAGLLQRLTMYKLRSKVSIEPSGIDVSRGLGPVPDGAFADPRHEALGWRAYDGRAGEPLDDTSIRVAHCIPESGIELIPNDTYPLEAGFERLHGVDFRKGCYVGQEVTARMKHKTELRKGLATVEIEGEAPVGTEIITEDGKAAGTLYSQAEGKAIAYLRFDRATGPMRAGDARLRLPDGA</sequence>
<organism evidence="3 4">
    <name type="scientific">Kangsaoukella pontilimi</name>
    <dbReference type="NCBI Taxonomy" id="2691042"/>
    <lineage>
        <taxon>Bacteria</taxon>
        <taxon>Pseudomonadati</taxon>
        <taxon>Pseudomonadota</taxon>
        <taxon>Alphaproteobacteria</taxon>
        <taxon>Rhodobacterales</taxon>
        <taxon>Paracoccaceae</taxon>
        <taxon>Kangsaoukella</taxon>
    </lineage>
</organism>
<gene>
    <name evidence="3" type="ORF">GQ651_08655</name>
</gene>
<evidence type="ECO:0000313" key="4">
    <source>
        <dbReference type="Proteomes" id="UP000480350"/>
    </source>
</evidence>
<dbReference type="InterPro" id="IPR057460">
    <property type="entry name" value="CAF17_C"/>
</dbReference>
<reference evidence="3 4" key="1">
    <citation type="submission" date="2019-12" db="EMBL/GenBank/DDBJ databases">
        <authorList>
            <person name="Lee S.D."/>
        </authorList>
    </citation>
    <scope>NUCLEOTIDE SEQUENCE [LARGE SCALE GENOMIC DNA]</scope>
    <source>
        <strain evidence="3 4">GH1-50</strain>
    </source>
</reference>
<dbReference type="AlphaFoldDB" id="A0A7C9MJN7"/>
<dbReference type="NCBIfam" id="TIGR03317">
    <property type="entry name" value="ygfZ_signature"/>
    <property type="match status" value="1"/>
</dbReference>
<dbReference type="Proteomes" id="UP000480350">
    <property type="component" value="Unassembled WGS sequence"/>
</dbReference>
<dbReference type="InterPro" id="IPR017703">
    <property type="entry name" value="YgfZ/GCV_T_CS"/>
</dbReference>
<keyword evidence="4" id="KW-1185">Reference proteome</keyword>
<dbReference type="PIRSF" id="PIRSF006487">
    <property type="entry name" value="GcvT"/>
    <property type="match status" value="1"/>
</dbReference>
<dbReference type="SUPFAM" id="SSF103025">
    <property type="entry name" value="Folate-binding domain"/>
    <property type="match status" value="1"/>
</dbReference>
<dbReference type="RefSeq" id="WP_160763762.1">
    <property type="nucleotide sequence ID" value="NZ_WUPT01000001.1"/>
</dbReference>